<feature type="chain" id="PRO_5029572049" description="Di-N-acetylchitobiase" evidence="10">
    <location>
        <begin position="22"/>
        <end position="402"/>
    </location>
</feature>
<dbReference type="SUPFAM" id="SSF51445">
    <property type="entry name" value="(Trans)glycosidases"/>
    <property type="match status" value="1"/>
</dbReference>
<evidence type="ECO:0000313" key="13">
    <source>
        <dbReference type="Proteomes" id="UP000007110"/>
    </source>
</evidence>
<sequence>MGLIVIWSILVSFALYGGVTCLQNDVTLGHGLGAELQQVRSPMFSEHISAMRRSAAQNCPCTDPSLCDTIKTTRSKEIFLFSVSPNNWQDYDWDHITTITMFGYYDPKLMCFAHSKGVRVVDLGGFGADLLTNDTARMEWVMSKVEFAIINHLDGINLDIEFALTKEEAPLLTSFVQMTTEVFKQSIPYSQVTFDVAWSPDCIDLRCYDHKAIADTVDFVFVMSYDEQSQIFGDCIAKANSPYEQTAQGVEAFLKLGIPAKKLVLGVPWYGYNYKCLTVSETDVCTIPEVPFRGVNCSDAAGNQKSFVNVMKLLVLNSTTGRKWNATYKAPYFDYKNSETGEAYQVWYDDTQSLQLRYDYAKKMGLYGVGPWNADLLDYGNDPIGRNQTDAMWAAMATFLNP</sequence>
<keyword evidence="7" id="KW-0326">Glycosidase</keyword>
<keyword evidence="4" id="KW-0378">Hydrolase</keyword>
<evidence type="ECO:0000256" key="8">
    <source>
        <dbReference type="ARBA" id="ARBA00055477"/>
    </source>
</evidence>
<keyword evidence="6" id="KW-0458">Lysosome</keyword>
<dbReference type="InterPro" id="IPR051887">
    <property type="entry name" value="GH18_Domain-Containing"/>
</dbReference>
<comment type="function">
    <text evidence="8">Involved in the degradation of asparagine-linked glycoproteins. Hydrolyze of N-acetyl-beta-D-glucosamine (1-4)N-acetylglucosamine chitobiose core from the reducing end of the bond, it requires prior cleavage by glycosylasparaginase.</text>
</comment>
<name>A0A7M7PHE6_STRPU</name>
<dbReference type="Gene3D" id="3.10.50.10">
    <property type="match status" value="1"/>
</dbReference>
<protein>
    <recommendedName>
        <fullName evidence="9">Di-N-acetylchitobiase</fullName>
    </recommendedName>
</protein>
<dbReference type="InterPro" id="IPR017853">
    <property type="entry name" value="GH"/>
</dbReference>
<comment type="similarity">
    <text evidence="2">Belongs to the glycosyl hydrolase 18 family.</text>
</comment>
<keyword evidence="3 10" id="KW-0732">Signal</keyword>
<evidence type="ECO:0000256" key="2">
    <source>
        <dbReference type="ARBA" id="ARBA00009336"/>
    </source>
</evidence>
<evidence type="ECO:0000256" key="1">
    <source>
        <dbReference type="ARBA" id="ARBA00004371"/>
    </source>
</evidence>
<proteinExistence type="inferred from homology"/>
<reference evidence="13" key="1">
    <citation type="submission" date="2015-02" db="EMBL/GenBank/DDBJ databases">
        <title>Genome sequencing for Strongylocentrotus purpuratus.</title>
        <authorList>
            <person name="Murali S."/>
            <person name="Liu Y."/>
            <person name="Vee V."/>
            <person name="English A."/>
            <person name="Wang M."/>
            <person name="Skinner E."/>
            <person name="Han Y."/>
            <person name="Muzny D.M."/>
            <person name="Worley K.C."/>
            <person name="Gibbs R.A."/>
        </authorList>
    </citation>
    <scope>NUCLEOTIDE SEQUENCE</scope>
</reference>
<reference evidence="12" key="2">
    <citation type="submission" date="2021-01" db="UniProtKB">
        <authorList>
            <consortium name="EnsemblMetazoa"/>
        </authorList>
    </citation>
    <scope>IDENTIFICATION</scope>
</reference>
<dbReference type="GeneID" id="578451"/>
<organism evidence="12 13">
    <name type="scientific">Strongylocentrotus purpuratus</name>
    <name type="common">Purple sea urchin</name>
    <dbReference type="NCBI Taxonomy" id="7668"/>
    <lineage>
        <taxon>Eukaryota</taxon>
        <taxon>Metazoa</taxon>
        <taxon>Echinodermata</taxon>
        <taxon>Eleutherozoa</taxon>
        <taxon>Echinozoa</taxon>
        <taxon>Echinoidea</taxon>
        <taxon>Euechinoidea</taxon>
        <taxon>Echinacea</taxon>
        <taxon>Camarodonta</taxon>
        <taxon>Echinidea</taxon>
        <taxon>Strongylocentrotidae</taxon>
        <taxon>Strongylocentrotus</taxon>
    </lineage>
</organism>
<dbReference type="GO" id="GO:0005764">
    <property type="term" value="C:lysosome"/>
    <property type="evidence" value="ECO:0007669"/>
    <property type="project" value="UniProtKB-SubCell"/>
</dbReference>
<dbReference type="AlphaFoldDB" id="A0A7M7PHE6"/>
<dbReference type="FunFam" id="3.20.20.80:FF:000250">
    <property type="entry name" value="Probable di-N-acetylchitobiase 1"/>
    <property type="match status" value="1"/>
</dbReference>
<keyword evidence="5" id="KW-0325">Glycoprotein</keyword>
<dbReference type="InterPro" id="IPR029070">
    <property type="entry name" value="Chitinase_insertion_sf"/>
</dbReference>
<feature type="signal peptide" evidence="10">
    <location>
        <begin position="1"/>
        <end position="21"/>
    </location>
</feature>
<accession>A0A7M7PHE6</accession>
<keyword evidence="13" id="KW-1185">Reference proteome</keyword>
<evidence type="ECO:0000256" key="6">
    <source>
        <dbReference type="ARBA" id="ARBA00023228"/>
    </source>
</evidence>
<dbReference type="Proteomes" id="UP000007110">
    <property type="component" value="Unassembled WGS sequence"/>
</dbReference>
<evidence type="ECO:0000256" key="10">
    <source>
        <dbReference type="SAM" id="SignalP"/>
    </source>
</evidence>
<evidence type="ECO:0000256" key="5">
    <source>
        <dbReference type="ARBA" id="ARBA00023180"/>
    </source>
</evidence>
<evidence type="ECO:0000256" key="3">
    <source>
        <dbReference type="ARBA" id="ARBA00022729"/>
    </source>
</evidence>
<dbReference type="GO" id="GO:0009313">
    <property type="term" value="P:oligosaccharide catabolic process"/>
    <property type="evidence" value="ECO:0000318"/>
    <property type="project" value="GO_Central"/>
</dbReference>
<dbReference type="InterPro" id="IPR001223">
    <property type="entry name" value="Glyco_hydro18_cat"/>
</dbReference>
<evidence type="ECO:0000256" key="4">
    <source>
        <dbReference type="ARBA" id="ARBA00022801"/>
    </source>
</evidence>
<dbReference type="KEGG" id="spu:578451"/>
<feature type="domain" description="GH18" evidence="11">
    <location>
        <begin position="46"/>
        <end position="402"/>
    </location>
</feature>
<dbReference type="GO" id="GO:0008061">
    <property type="term" value="F:chitin binding"/>
    <property type="evidence" value="ECO:0007669"/>
    <property type="project" value="InterPro"/>
</dbReference>
<dbReference type="PROSITE" id="PS51910">
    <property type="entry name" value="GH18_2"/>
    <property type="match status" value="1"/>
</dbReference>
<dbReference type="SMART" id="SM00636">
    <property type="entry name" value="Glyco_18"/>
    <property type="match status" value="1"/>
</dbReference>
<evidence type="ECO:0000259" key="11">
    <source>
        <dbReference type="PROSITE" id="PS51910"/>
    </source>
</evidence>
<dbReference type="RefSeq" id="XP_030849342.1">
    <property type="nucleotide sequence ID" value="XM_030993482.1"/>
</dbReference>
<dbReference type="PANTHER" id="PTHR46290">
    <property type="entry name" value="DI-N-ACETYLCHITOBIASE"/>
    <property type="match status" value="1"/>
</dbReference>
<dbReference type="FunFam" id="3.10.50.10:FF:000006">
    <property type="entry name" value="Chitobiase, di-N-acetyl"/>
    <property type="match status" value="1"/>
</dbReference>
<dbReference type="OrthoDB" id="73875at2759"/>
<dbReference type="Gene3D" id="3.20.20.80">
    <property type="entry name" value="Glycosidases"/>
    <property type="match status" value="1"/>
</dbReference>
<evidence type="ECO:0000256" key="9">
    <source>
        <dbReference type="ARBA" id="ARBA00074174"/>
    </source>
</evidence>
<dbReference type="OMA" id="MAFDARM"/>
<comment type="subcellular location">
    <subcellularLocation>
        <location evidence="1">Lysosome</location>
    </subcellularLocation>
</comment>
<dbReference type="InterPro" id="IPR011583">
    <property type="entry name" value="Chitinase_II/V-like_cat"/>
</dbReference>
<dbReference type="Pfam" id="PF00704">
    <property type="entry name" value="Glyco_hydro_18"/>
    <property type="match status" value="1"/>
</dbReference>
<dbReference type="InParanoid" id="A0A7M7PHE6"/>
<dbReference type="EnsemblMetazoa" id="XM_030993482">
    <property type="protein sequence ID" value="XP_030849342"/>
    <property type="gene ID" value="LOC578451"/>
</dbReference>
<evidence type="ECO:0000313" key="12">
    <source>
        <dbReference type="EnsemblMetazoa" id="XP_030849342"/>
    </source>
</evidence>
<dbReference type="GO" id="GO:0016798">
    <property type="term" value="F:hydrolase activity, acting on glycosyl bonds"/>
    <property type="evidence" value="ECO:0007669"/>
    <property type="project" value="UniProtKB-KW"/>
</dbReference>
<evidence type="ECO:0000256" key="7">
    <source>
        <dbReference type="ARBA" id="ARBA00023295"/>
    </source>
</evidence>
<dbReference type="PANTHER" id="PTHR46290:SF1">
    <property type="entry name" value="DI-N-ACETYLCHITOBIASE"/>
    <property type="match status" value="1"/>
</dbReference>